<dbReference type="InterPro" id="IPR028889">
    <property type="entry name" value="USP"/>
</dbReference>
<dbReference type="GO" id="GO:0000082">
    <property type="term" value="P:G1/S transition of mitotic cell cycle"/>
    <property type="evidence" value="ECO:0007669"/>
    <property type="project" value="TreeGrafter"/>
</dbReference>
<evidence type="ECO:0000313" key="5">
    <source>
        <dbReference type="Proteomes" id="UP000053201"/>
    </source>
</evidence>
<dbReference type="Gene3D" id="3.90.70.10">
    <property type="entry name" value="Cysteine proteinases"/>
    <property type="match status" value="1"/>
</dbReference>
<dbReference type="PROSITE" id="PS50235">
    <property type="entry name" value="USP_3"/>
    <property type="match status" value="1"/>
</dbReference>
<dbReference type="SUPFAM" id="SSF54001">
    <property type="entry name" value="Cysteine proteinases"/>
    <property type="match status" value="1"/>
</dbReference>
<dbReference type="RefSeq" id="XP_016612150.1">
    <property type="nucleotide sequence ID" value="XM_016749865.1"/>
</dbReference>
<reference evidence="4 5" key="1">
    <citation type="submission" date="2009-08" db="EMBL/GenBank/DDBJ databases">
        <title>The Genome Sequence of Spizellomyces punctatus strain DAOM BR117.</title>
        <authorList>
            <consortium name="The Broad Institute Genome Sequencing Platform"/>
            <person name="Russ C."/>
            <person name="Cuomo C."/>
            <person name="Shea T."/>
            <person name="Young S.K."/>
            <person name="Zeng Q."/>
            <person name="Koehrsen M."/>
            <person name="Haas B."/>
            <person name="Borodovsky M."/>
            <person name="Guigo R."/>
            <person name="Alvarado L."/>
            <person name="Berlin A."/>
            <person name="Bochicchio J."/>
            <person name="Borenstein D."/>
            <person name="Chapman S."/>
            <person name="Chen Z."/>
            <person name="Engels R."/>
            <person name="Freedman E."/>
            <person name="Gellesch M."/>
            <person name="Goldberg J."/>
            <person name="Griggs A."/>
            <person name="Gujja S."/>
            <person name="Heiman D."/>
            <person name="Hepburn T."/>
            <person name="Howarth C."/>
            <person name="Jen D."/>
            <person name="Larson L."/>
            <person name="Lewis B."/>
            <person name="Mehta T."/>
            <person name="Park D."/>
            <person name="Pearson M."/>
            <person name="Roberts A."/>
            <person name="Saif S."/>
            <person name="Shenoy N."/>
            <person name="Sisk P."/>
            <person name="Stolte C."/>
            <person name="Sykes S."/>
            <person name="Thomson T."/>
            <person name="Walk T."/>
            <person name="White J."/>
            <person name="Yandava C."/>
            <person name="Burger G."/>
            <person name="Gray M.W."/>
            <person name="Holland P.W.H."/>
            <person name="King N."/>
            <person name="Lang F.B.F."/>
            <person name="Roger A.J."/>
            <person name="Ruiz-Trillo I."/>
            <person name="Lander E."/>
            <person name="Nusbaum C."/>
        </authorList>
    </citation>
    <scope>NUCLEOTIDE SEQUENCE [LARGE SCALE GENOMIC DNA]</scope>
    <source>
        <strain evidence="4 5">DAOM BR117</strain>
    </source>
</reference>
<dbReference type="PROSITE" id="PS00972">
    <property type="entry name" value="USP_1"/>
    <property type="match status" value="1"/>
</dbReference>
<protein>
    <recommendedName>
        <fullName evidence="1">Ubiquitin carboxyl-terminal hydrolase</fullName>
        <ecNumber evidence="1">3.4.19.12</ecNumber>
    </recommendedName>
</protein>
<proteinExistence type="inferred from homology"/>
<dbReference type="Proteomes" id="UP000053201">
    <property type="component" value="Unassembled WGS sequence"/>
</dbReference>
<dbReference type="InterPro" id="IPR050164">
    <property type="entry name" value="Peptidase_C19"/>
</dbReference>
<dbReference type="PANTHER" id="PTHR24006:SF915">
    <property type="entry name" value="UBIQUITIN CARBOXYL-TERMINAL HYDROLASE-RELATED"/>
    <property type="match status" value="1"/>
</dbReference>
<keyword evidence="5" id="KW-1185">Reference proteome</keyword>
<comment type="catalytic activity">
    <reaction evidence="1">
        <text>Thiol-dependent hydrolysis of ester, thioester, amide, peptide and isopeptide bonds formed by the C-terminal Gly of ubiquitin (a 76-residue protein attached to proteins as an intracellular targeting signal).</text>
        <dbReference type="EC" id="3.4.19.12"/>
    </reaction>
</comment>
<dbReference type="AlphaFoldDB" id="A0A0L0HRY0"/>
<dbReference type="Pfam" id="PF00443">
    <property type="entry name" value="UCH"/>
    <property type="match status" value="1"/>
</dbReference>
<feature type="region of interest" description="Disordered" evidence="2">
    <location>
        <begin position="160"/>
        <end position="186"/>
    </location>
</feature>
<dbReference type="VEuPathDB" id="FungiDB:SPPG_01550"/>
<dbReference type="GO" id="GO:0005634">
    <property type="term" value="C:nucleus"/>
    <property type="evidence" value="ECO:0007669"/>
    <property type="project" value="TreeGrafter"/>
</dbReference>
<dbReference type="eggNOG" id="KOG1868">
    <property type="taxonomic scope" value="Eukaryota"/>
</dbReference>
<evidence type="ECO:0000313" key="4">
    <source>
        <dbReference type="EMBL" id="KND04111.1"/>
    </source>
</evidence>
<dbReference type="CDD" id="cd02257">
    <property type="entry name" value="Peptidase_C19"/>
    <property type="match status" value="1"/>
</dbReference>
<accession>A0A0L0HRY0</accession>
<dbReference type="OMA" id="RIHEFPE"/>
<dbReference type="PROSITE" id="PS00973">
    <property type="entry name" value="USP_2"/>
    <property type="match status" value="1"/>
</dbReference>
<evidence type="ECO:0000256" key="1">
    <source>
        <dbReference type="RuleBase" id="RU366025"/>
    </source>
</evidence>
<dbReference type="EMBL" id="KQ257451">
    <property type="protein sequence ID" value="KND04111.1"/>
    <property type="molecule type" value="Genomic_DNA"/>
</dbReference>
<dbReference type="InterPro" id="IPR038765">
    <property type="entry name" value="Papain-like_cys_pep_sf"/>
</dbReference>
<dbReference type="GO" id="GO:0004843">
    <property type="term" value="F:cysteine-type deubiquitinase activity"/>
    <property type="evidence" value="ECO:0007669"/>
    <property type="project" value="UniProtKB-UniRule"/>
</dbReference>
<dbReference type="EC" id="3.4.19.12" evidence="1"/>
<keyword evidence="1" id="KW-0645">Protease</keyword>
<dbReference type="GO" id="GO:0006508">
    <property type="term" value="P:proteolysis"/>
    <property type="evidence" value="ECO:0007669"/>
    <property type="project" value="UniProtKB-KW"/>
</dbReference>
<dbReference type="GeneID" id="27685203"/>
<comment type="similarity">
    <text evidence="1">Belongs to the peptidase C19 family.</text>
</comment>
<evidence type="ECO:0000256" key="2">
    <source>
        <dbReference type="SAM" id="MobiDB-lite"/>
    </source>
</evidence>
<keyword evidence="1" id="KW-0788">Thiol protease</keyword>
<organism evidence="4 5">
    <name type="scientific">Spizellomyces punctatus (strain DAOM BR117)</name>
    <dbReference type="NCBI Taxonomy" id="645134"/>
    <lineage>
        <taxon>Eukaryota</taxon>
        <taxon>Fungi</taxon>
        <taxon>Fungi incertae sedis</taxon>
        <taxon>Chytridiomycota</taxon>
        <taxon>Chytridiomycota incertae sedis</taxon>
        <taxon>Chytridiomycetes</taxon>
        <taxon>Spizellomycetales</taxon>
        <taxon>Spizellomycetaceae</taxon>
        <taxon>Spizellomyces</taxon>
    </lineage>
</organism>
<keyword evidence="1" id="KW-0378">Hydrolase</keyword>
<dbReference type="GO" id="GO:0016579">
    <property type="term" value="P:protein deubiquitination"/>
    <property type="evidence" value="ECO:0007669"/>
    <property type="project" value="InterPro"/>
</dbReference>
<evidence type="ECO:0000259" key="3">
    <source>
        <dbReference type="PROSITE" id="PS50235"/>
    </source>
</evidence>
<sequence>MDIVQEHKENEENRLGPFFHGHLTLEPHSQKKPIKLTDATVWFVKDGKEASLLVSAGRKKYNIPIPTFPKPFTGQHSFTLNVKRYGMVRLHTPEGLPQSEFYKFCKTLSQSPDPLGYLPKLDGTLPPVTPKKSSPLGKHQNEGRLYLETPKETTAFPLGQLPKHDGSFPPVTPKKPSPLSNKKAESHLYPETPKNSILSGFVPKNTLSSRVDSFINKRKQETYSLRPPGLLTPPDETRKTWTPSNFYGIKNNYATNLDGSPSKVDGIKNAGQTCYMAATIQMLYFSPFKAKLHNAARRTPDTQICYALSEIFRKRDERKLVSVAALKRRLGAVSPRFAHDHQEDAQEFLLELFSELKREAMGVGLAACPVDSTFYWLAERTTRCKTCGKTSISSETYATLPLDLLEQGREYHLHTLIKEFFKHEQVTLDCGTCHATLADSFYRIRTLPPVMVVHVKRFGVVEDMKIQKRNDIVEIPLCVSFDAYGRDDKGFRDGDVDALLSVKGQQDHRSTGDALLHASPVKNSVHTNENALERSGRYFLQSIISHLGSEPMSGHYVTDVYDRTKSSWTCFDDTAVTEGLTSVEKRRERSAYLLAYIHESACM</sequence>
<dbReference type="InParanoid" id="A0A0L0HRY0"/>
<name>A0A0L0HRY0_SPIPD</name>
<dbReference type="STRING" id="645134.A0A0L0HRY0"/>
<dbReference type="InterPro" id="IPR018200">
    <property type="entry name" value="USP_CS"/>
</dbReference>
<gene>
    <name evidence="4" type="ORF">SPPG_01550</name>
</gene>
<keyword evidence="1" id="KW-0833">Ubl conjugation pathway</keyword>
<dbReference type="PANTHER" id="PTHR24006">
    <property type="entry name" value="UBIQUITIN CARBOXYL-TERMINAL HYDROLASE"/>
    <property type="match status" value="1"/>
</dbReference>
<dbReference type="GO" id="GO:0005829">
    <property type="term" value="C:cytosol"/>
    <property type="evidence" value="ECO:0007669"/>
    <property type="project" value="TreeGrafter"/>
</dbReference>
<dbReference type="OrthoDB" id="289038at2759"/>
<feature type="domain" description="USP" evidence="3">
    <location>
        <begin position="265"/>
        <end position="599"/>
    </location>
</feature>
<dbReference type="InterPro" id="IPR001394">
    <property type="entry name" value="Peptidase_C19_UCH"/>
</dbReference>